<organism evidence="5 6">
    <name type="scientific">Chitinophaga filiformis</name>
    <name type="common">Myxococcus filiformis</name>
    <name type="synonym">Flexibacter filiformis</name>
    <dbReference type="NCBI Taxonomy" id="104663"/>
    <lineage>
        <taxon>Bacteria</taxon>
        <taxon>Pseudomonadati</taxon>
        <taxon>Bacteroidota</taxon>
        <taxon>Chitinophagia</taxon>
        <taxon>Chitinophagales</taxon>
        <taxon>Chitinophagaceae</taxon>
        <taxon>Chitinophaga</taxon>
    </lineage>
</organism>
<dbReference type="GO" id="GO:0043565">
    <property type="term" value="F:sequence-specific DNA binding"/>
    <property type="evidence" value="ECO:0007669"/>
    <property type="project" value="InterPro"/>
</dbReference>
<keyword evidence="1" id="KW-0805">Transcription regulation</keyword>
<dbReference type="SMART" id="SM00344">
    <property type="entry name" value="HTH_ASNC"/>
    <property type="match status" value="1"/>
</dbReference>
<dbReference type="InterPro" id="IPR019887">
    <property type="entry name" value="Tscrpt_reg_AsnC/Lrp_C"/>
</dbReference>
<dbReference type="Gene3D" id="1.10.10.10">
    <property type="entry name" value="Winged helix-like DNA-binding domain superfamily/Winged helix DNA-binding domain"/>
    <property type="match status" value="1"/>
</dbReference>
<dbReference type="PRINTS" id="PR00033">
    <property type="entry name" value="HTHASNC"/>
</dbReference>
<dbReference type="SUPFAM" id="SSF54909">
    <property type="entry name" value="Dimeric alpha+beta barrel"/>
    <property type="match status" value="1"/>
</dbReference>
<protein>
    <submittedName>
        <fullName evidence="5">Lrp/AsnC family transcriptional regulator, leucine-responsive regulatory protein</fullName>
    </submittedName>
</protein>
<feature type="domain" description="HTH asnC-type" evidence="4">
    <location>
        <begin position="18"/>
        <end position="79"/>
    </location>
</feature>
<dbReference type="GO" id="GO:0006355">
    <property type="term" value="P:regulation of DNA-templated transcription"/>
    <property type="evidence" value="ECO:0007669"/>
    <property type="project" value="UniProtKB-ARBA"/>
</dbReference>
<dbReference type="PANTHER" id="PTHR30154">
    <property type="entry name" value="LEUCINE-RESPONSIVE REGULATORY PROTEIN"/>
    <property type="match status" value="1"/>
</dbReference>
<evidence type="ECO:0000259" key="4">
    <source>
        <dbReference type="PROSITE" id="PS50956"/>
    </source>
</evidence>
<evidence type="ECO:0000313" key="6">
    <source>
        <dbReference type="Proteomes" id="UP000199045"/>
    </source>
</evidence>
<dbReference type="SUPFAM" id="SSF46785">
    <property type="entry name" value="Winged helix' DNA-binding domain"/>
    <property type="match status" value="1"/>
</dbReference>
<dbReference type="InterPro" id="IPR011991">
    <property type="entry name" value="ArsR-like_HTH"/>
</dbReference>
<proteinExistence type="predicted"/>
<dbReference type="InterPro" id="IPR011008">
    <property type="entry name" value="Dimeric_a/b-barrel"/>
</dbReference>
<dbReference type="InterPro" id="IPR036390">
    <property type="entry name" value="WH_DNA-bd_sf"/>
</dbReference>
<dbReference type="AlphaFoldDB" id="A0A1G7V8R3"/>
<dbReference type="RefSeq" id="WP_089834696.1">
    <property type="nucleotide sequence ID" value="NZ_FNBN01000005.1"/>
</dbReference>
<dbReference type="InterPro" id="IPR036388">
    <property type="entry name" value="WH-like_DNA-bd_sf"/>
</dbReference>
<evidence type="ECO:0000256" key="2">
    <source>
        <dbReference type="ARBA" id="ARBA00023125"/>
    </source>
</evidence>
<evidence type="ECO:0000256" key="3">
    <source>
        <dbReference type="ARBA" id="ARBA00023163"/>
    </source>
</evidence>
<dbReference type="InterPro" id="IPR019888">
    <property type="entry name" value="Tscrpt_reg_AsnC-like"/>
</dbReference>
<dbReference type="InterPro" id="IPR019885">
    <property type="entry name" value="Tscrpt_reg_HTH_AsnC-type_CS"/>
</dbReference>
<dbReference type="GO" id="GO:0005829">
    <property type="term" value="C:cytosol"/>
    <property type="evidence" value="ECO:0007669"/>
    <property type="project" value="TreeGrafter"/>
</dbReference>
<name>A0A1G7V8R3_CHIFI</name>
<sequence length="167" mass="18949">MNNLGNTKKDNATENIALDEKDIAILQLLEEDAKMTIRDLAAKLNLSATPVYERIRKMEQAGVIRQYAAIVDPSKIDKALTVLCYISLKEHGKKAGAKFIKEITSFPEVMECLNISGQFDFMLKVQVKDMLAYHEFNVNKLGELDNIRHMESVFVMSVIKATHRVVY</sequence>
<dbReference type="GO" id="GO:0043200">
    <property type="term" value="P:response to amino acid"/>
    <property type="evidence" value="ECO:0007669"/>
    <property type="project" value="TreeGrafter"/>
</dbReference>
<dbReference type="PROSITE" id="PS00519">
    <property type="entry name" value="HTH_ASNC_1"/>
    <property type="match status" value="1"/>
</dbReference>
<dbReference type="PANTHER" id="PTHR30154:SF34">
    <property type="entry name" value="TRANSCRIPTIONAL REGULATOR AZLB"/>
    <property type="match status" value="1"/>
</dbReference>
<dbReference type="STRING" id="104663.SAMN04488121_10523"/>
<evidence type="ECO:0000256" key="1">
    <source>
        <dbReference type="ARBA" id="ARBA00023015"/>
    </source>
</evidence>
<keyword evidence="2" id="KW-0238">DNA-binding</keyword>
<dbReference type="Gene3D" id="3.30.70.920">
    <property type="match status" value="1"/>
</dbReference>
<dbReference type="OrthoDB" id="9800326at2"/>
<gene>
    <name evidence="5" type="ORF">SAMN04488121_10523</name>
</gene>
<dbReference type="Pfam" id="PF01037">
    <property type="entry name" value="AsnC_trans_reg"/>
    <property type="match status" value="1"/>
</dbReference>
<dbReference type="PROSITE" id="PS50956">
    <property type="entry name" value="HTH_ASNC_2"/>
    <property type="match status" value="1"/>
</dbReference>
<accession>A0A1G7V8R3</accession>
<dbReference type="Pfam" id="PF13412">
    <property type="entry name" value="HTH_24"/>
    <property type="match status" value="1"/>
</dbReference>
<dbReference type="Proteomes" id="UP000199045">
    <property type="component" value="Unassembled WGS sequence"/>
</dbReference>
<reference evidence="5 6" key="1">
    <citation type="submission" date="2016-10" db="EMBL/GenBank/DDBJ databases">
        <authorList>
            <person name="de Groot N.N."/>
        </authorList>
    </citation>
    <scope>NUCLEOTIDE SEQUENCE [LARGE SCALE GENOMIC DNA]</scope>
    <source>
        <strain evidence="5 6">DSM 527</strain>
    </source>
</reference>
<keyword evidence="3" id="KW-0804">Transcription</keyword>
<dbReference type="InterPro" id="IPR000485">
    <property type="entry name" value="AsnC-type_HTH_dom"/>
</dbReference>
<dbReference type="CDD" id="cd00090">
    <property type="entry name" value="HTH_ARSR"/>
    <property type="match status" value="1"/>
</dbReference>
<evidence type="ECO:0000313" key="5">
    <source>
        <dbReference type="EMBL" id="SDG56202.1"/>
    </source>
</evidence>
<dbReference type="EMBL" id="FNBN01000005">
    <property type="protein sequence ID" value="SDG56202.1"/>
    <property type="molecule type" value="Genomic_DNA"/>
</dbReference>